<name>A0A7C9A7C9_OPUST</name>
<accession>A0A7C9A7C9</accession>
<protein>
    <submittedName>
        <fullName evidence="2">Uncharacterized protein</fullName>
    </submittedName>
</protein>
<reference evidence="2" key="1">
    <citation type="journal article" date="2013" name="J. Plant Res.">
        <title>Effect of fungi and light on seed germination of three Opuntia species from semiarid lands of central Mexico.</title>
        <authorList>
            <person name="Delgado-Sanchez P."/>
            <person name="Jimenez-Bremont J.F."/>
            <person name="Guerrero-Gonzalez Mde L."/>
            <person name="Flores J."/>
        </authorList>
    </citation>
    <scope>NUCLEOTIDE SEQUENCE</scope>
    <source>
        <tissue evidence="2">Cladode</tissue>
    </source>
</reference>
<evidence type="ECO:0000256" key="1">
    <source>
        <dbReference type="SAM" id="MobiDB-lite"/>
    </source>
</evidence>
<reference evidence="2" key="2">
    <citation type="submission" date="2020-07" db="EMBL/GenBank/DDBJ databases">
        <authorList>
            <person name="Vera ALvarez R."/>
            <person name="Arias-Moreno D.M."/>
            <person name="Jimenez-Jacinto V."/>
            <person name="Jimenez-Bremont J.F."/>
            <person name="Swaminathan K."/>
            <person name="Moose S.P."/>
            <person name="Guerrero-Gonzalez M.L."/>
            <person name="Marino-Ramirez L."/>
            <person name="Landsman D."/>
            <person name="Rodriguez-Kessler M."/>
            <person name="Delgado-Sanchez P."/>
        </authorList>
    </citation>
    <scope>NUCLEOTIDE SEQUENCE</scope>
    <source>
        <tissue evidence="2">Cladode</tissue>
    </source>
</reference>
<proteinExistence type="predicted"/>
<dbReference type="EMBL" id="GISG01204942">
    <property type="protein sequence ID" value="MBA4659730.1"/>
    <property type="molecule type" value="Transcribed_RNA"/>
</dbReference>
<evidence type="ECO:0000313" key="2">
    <source>
        <dbReference type="EMBL" id="MBA4659730.1"/>
    </source>
</evidence>
<sequence length="102" mass="12134">MVSIEVLTHYTPETRNLAPLWFSQPFTTRNPNHSAGGKQCDGGGWWLWWREKENEHRQKRRQRAVEQQQQFRKQNWAAVQPDMKPQTSARPKLPRLASKRIL</sequence>
<feature type="region of interest" description="Disordered" evidence="1">
    <location>
        <begin position="57"/>
        <end position="102"/>
    </location>
</feature>
<organism evidence="2">
    <name type="scientific">Opuntia streptacantha</name>
    <name type="common">Prickly pear cactus</name>
    <name type="synonym">Opuntia cardona</name>
    <dbReference type="NCBI Taxonomy" id="393608"/>
    <lineage>
        <taxon>Eukaryota</taxon>
        <taxon>Viridiplantae</taxon>
        <taxon>Streptophyta</taxon>
        <taxon>Embryophyta</taxon>
        <taxon>Tracheophyta</taxon>
        <taxon>Spermatophyta</taxon>
        <taxon>Magnoliopsida</taxon>
        <taxon>eudicotyledons</taxon>
        <taxon>Gunneridae</taxon>
        <taxon>Pentapetalae</taxon>
        <taxon>Caryophyllales</taxon>
        <taxon>Cactineae</taxon>
        <taxon>Cactaceae</taxon>
        <taxon>Opuntioideae</taxon>
        <taxon>Opuntia</taxon>
    </lineage>
</organism>
<dbReference type="AlphaFoldDB" id="A0A7C9A7C9"/>